<evidence type="ECO:0000313" key="3">
    <source>
        <dbReference type="Proteomes" id="UP000288805"/>
    </source>
</evidence>
<sequence>MPKATSAAPPTTQVVPPVAPSTSDTSITISATEFRAMPDIPGPSEPIAPAEKTPEPMS</sequence>
<gene>
    <name evidence="2" type="ORF">CK203_038850</name>
</gene>
<feature type="compositionally biased region" description="Low complexity" evidence="1">
    <location>
        <begin position="1"/>
        <end position="32"/>
    </location>
</feature>
<dbReference type="Proteomes" id="UP000288805">
    <property type="component" value="Unassembled WGS sequence"/>
</dbReference>
<accession>A0A438I218</accession>
<dbReference type="AlphaFoldDB" id="A0A438I218"/>
<reference evidence="2 3" key="1">
    <citation type="journal article" date="2018" name="PLoS Genet.">
        <title>Population sequencing reveals clonal diversity and ancestral inbreeding in the grapevine cultivar Chardonnay.</title>
        <authorList>
            <person name="Roach M.J."/>
            <person name="Johnson D.L."/>
            <person name="Bohlmann J."/>
            <person name="van Vuuren H.J."/>
            <person name="Jones S.J."/>
            <person name="Pretorius I.S."/>
            <person name="Schmidt S.A."/>
            <person name="Borneman A.R."/>
        </authorList>
    </citation>
    <scope>NUCLEOTIDE SEQUENCE [LARGE SCALE GENOMIC DNA]</scope>
    <source>
        <strain evidence="3">cv. Chardonnay</strain>
        <tissue evidence="2">Leaf</tissue>
    </source>
</reference>
<evidence type="ECO:0000313" key="2">
    <source>
        <dbReference type="EMBL" id="RVW90680.1"/>
    </source>
</evidence>
<dbReference type="EMBL" id="QGNW01000153">
    <property type="protein sequence ID" value="RVW90680.1"/>
    <property type="molecule type" value="Genomic_DNA"/>
</dbReference>
<name>A0A438I218_VITVI</name>
<organism evidence="2 3">
    <name type="scientific">Vitis vinifera</name>
    <name type="common">Grape</name>
    <dbReference type="NCBI Taxonomy" id="29760"/>
    <lineage>
        <taxon>Eukaryota</taxon>
        <taxon>Viridiplantae</taxon>
        <taxon>Streptophyta</taxon>
        <taxon>Embryophyta</taxon>
        <taxon>Tracheophyta</taxon>
        <taxon>Spermatophyta</taxon>
        <taxon>Magnoliopsida</taxon>
        <taxon>eudicotyledons</taxon>
        <taxon>Gunneridae</taxon>
        <taxon>Pentapetalae</taxon>
        <taxon>rosids</taxon>
        <taxon>Vitales</taxon>
        <taxon>Vitaceae</taxon>
        <taxon>Viteae</taxon>
        <taxon>Vitis</taxon>
    </lineage>
</organism>
<protein>
    <submittedName>
        <fullName evidence="2">Uncharacterized protein</fullName>
    </submittedName>
</protein>
<comment type="caution">
    <text evidence="2">The sequence shown here is derived from an EMBL/GenBank/DDBJ whole genome shotgun (WGS) entry which is preliminary data.</text>
</comment>
<feature type="region of interest" description="Disordered" evidence="1">
    <location>
        <begin position="1"/>
        <end position="58"/>
    </location>
</feature>
<evidence type="ECO:0000256" key="1">
    <source>
        <dbReference type="SAM" id="MobiDB-lite"/>
    </source>
</evidence>
<proteinExistence type="predicted"/>